<reference evidence="2 3" key="1">
    <citation type="submission" date="2024-09" db="EMBL/GenBank/DDBJ databases">
        <authorList>
            <person name="Sun Q."/>
            <person name="Mori K."/>
        </authorList>
    </citation>
    <scope>NUCLEOTIDE SEQUENCE [LARGE SCALE GENOMIC DNA]</scope>
    <source>
        <strain evidence="2 3">CCM 3426</strain>
    </source>
</reference>
<feature type="transmembrane region" description="Helical" evidence="1">
    <location>
        <begin position="136"/>
        <end position="159"/>
    </location>
</feature>
<accession>A0ABV5I5W3</accession>
<keyword evidence="1" id="KW-0472">Membrane</keyword>
<name>A0ABV5I5W3_9ACTN</name>
<evidence type="ECO:0000256" key="1">
    <source>
        <dbReference type="SAM" id="Phobius"/>
    </source>
</evidence>
<proteinExistence type="predicted"/>
<dbReference type="Proteomes" id="UP001589647">
    <property type="component" value="Unassembled WGS sequence"/>
</dbReference>
<feature type="transmembrane region" description="Helical" evidence="1">
    <location>
        <begin position="17"/>
        <end position="40"/>
    </location>
</feature>
<feature type="transmembrane region" description="Helical" evidence="1">
    <location>
        <begin position="103"/>
        <end position="130"/>
    </location>
</feature>
<dbReference type="EMBL" id="JBHMEI010000001">
    <property type="protein sequence ID" value="MFB9199922.1"/>
    <property type="molecule type" value="Genomic_DNA"/>
</dbReference>
<feature type="transmembrane region" description="Helical" evidence="1">
    <location>
        <begin position="226"/>
        <end position="249"/>
    </location>
</feature>
<keyword evidence="3" id="KW-1185">Reference proteome</keyword>
<evidence type="ECO:0000313" key="2">
    <source>
        <dbReference type="EMBL" id="MFB9199922.1"/>
    </source>
</evidence>
<comment type="caution">
    <text evidence="2">The sequence shown here is derived from an EMBL/GenBank/DDBJ whole genome shotgun (WGS) entry which is preliminary data.</text>
</comment>
<feature type="transmembrane region" description="Helical" evidence="1">
    <location>
        <begin position="171"/>
        <end position="191"/>
    </location>
</feature>
<protein>
    <submittedName>
        <fullName evidence="2">ABC transporter permease</fullName>
    </submittedName>
</protein>
<dbReference type="RefSeq" id="WP_189645568.1">
    <property type="nucleotide sequence ID" value="NZ_BMRC01000001.1"/>
</dbReference>
<organism evidence="2 3">
    <name type="scientific">Nonomuraea spiralis</name>
    <dbReference type="NCBI Taxonomy" id="46182"/>
    <lineage>
        <taxon>Bacteria</taxon>
        <taxon>Bacillati</taxon>
        <taxon>Actinomycetota</taxon>
        <taxon>Actinomycetes</taxon>
        <taxon>Streptosporangiales</taxon>
        <taxon>Streptosporangiaceae</taxon>
        <taxon>Nonomuraea</taxon>
    </lineage>
</organism>
<evidence type="ECO:0000313" key="3">
    <source>
        <dbReference type="Proteomes" id="UP001589647"/>
    </source>
</evidence>
<keyword evidence="1" id="KW-0812">Transmembrane</keyword>
<dbReference type="Pfam" id="PF12730">
    <property type="entry name" value="ABC2_membrane_4"/>
    <property type="match status" value="1"/>
</dbReference>
<sequence>MIAIVRAELLKVTTTRLWWIMLIVMLAYTSLPLGFTIAFAGQQGFPDRGTPPFQETLWGLGQGGVLFAAVLGVVMMTAEYRYQTITTTFLVTPRRVRVVAAKLLATLVVGALLGLAVLALTALAVVGSVVVAGTDLILTGTIVRIVAGVLVALALYTLFGLGLGALVRNQVAAVIAVVVWVYVVDSVVNAIPVLHPVARWTPAGAASALTNTGNTLGLDTTYLLPAWAGGLVLLGYALVFSAVASFTTLRRDIT</sequence>
<gene>
    <name evidence="2" type="ORF">ACFFV7_01850</name>
</gene>
<keyword evidence="1" id="KW-1133">Transmembrane helix</keyword>
<feature type="transmembrane region" description="Helical" evidence="1">
    <location>
        <begin position="60"/>
        <end position="82"/>
    </location>
</feature>